<dbReference type="SMART" id="SM00233">
    <property type="entry name" value="PH"/>
    <property type="match status" value="1"/>
</dbReference>
<name>A0ABQ6MCP3_9STRA</name>
<evidence type="ECO:0000313" key="4">
    <source>
        <dbReference type="EMBL" id="GMI23663.1"/>
    </source>
</evidence>
<sequence>PSASPSSPLSSVNPNSIMANASSPSSLATPTRLSPSLYASSKAGGGGSRPFVQKNDFRGSVLKPLGDGSTAQALLNLPQLDGYLKKKGQGVVGWQKRFFTVELAYIKYYDNEEYGDSPPLAAIDIRQMANIAVSADNNRCFDFELADGSKKYSLKAKSAELCLKWVKNLQERRRCLLEVAKEQGGGAFDERPWGEGGAPGLLGGAEQGRGRSGSLSITGKHELKPGELEGIQMLKSTFADIDSSTLLRFYRARKGHVQNAADMLMETIKWRQETFPISFNKVKDECAKGKYVLTGRDKEGDLVLYLMGHKMGPHTYASIEDHMESVFFMLEIVCAEVLDDPMDKFTVVYNRLHAEKKNRDLAWAEQIGKTLANHYPERMKRAYVIPANVIFRSIWSIVKVFFDPDTAAKIAFLSGINELFKHIDRDQVPKEMGGDLAYDYDVNHLFTKEIPGVSPSGGGGKSGASQVVYKLPSHFKGSGV</sequence>
<gene>
    <name evidence="4" type="ORF">TeGR_g14039</name>
</gene>
<feature type="compositionally biased region" description="Polar residues" evidence="1">
    <location>
        <begin position="17"/>
        <end position="30"/>
    </location>
</feature>
<dbReference type="InterPro" id="IPR001849">
    <property type="entry name" value="PH_domain"/>
</dbReference>
<dbReference type="InterPro" id="IPR001251">
    <property type="entry name" value="CRAL-TRIO_dom"/>
</dbReference>
<dbReference type="Gene3D" id="2.30.29.30">
    <property type="entry name" value="Pleckstrin-homology domain (PH domain)/Phosphotyrosine-binding domain (PTB)"/>
    <property type="match status" value="1"/>
</dbReference>
<dbReference type="PANTHER" id="PTHR45824:SF29">
    <property type="entry name" value="GH16843P"/>
    <property type="match status" value="1"/>
</dbReference>
<protein>
    <submittedName>
        <fullName evidence="4">Uncharacterized protein</fullName>
    </submittedName>
</protein>
<dbReference type="Proteomes" id="UP001165060">
    <property type="component" value="Unassembled WGS sequence"/>
</dbReference>
<evidence type="ECO:0000259" key="2">
    <source>
        <dbReference type="PROSITE" id="PS50003"/>
    </source>
</evidence>
<keyword evidence="5" id="KW-1185">Reference proteome</keyword>
<dbReference type="SMART" id="SM00516">
    <property type="entry name" value="SEC14"/>
    <property type="match status" value="1"/>
</dbReference>
<dbReference type="SMART" id="SM01100">
    <property type="entry name" value="CRAL_TRIO_N"/>
    <property type="match status" value="1"/>
</dbReference>
<feature type="compositionally biased region" description="Low complexity" evidence="1">
    <location>
        <begin position="1"/>
        <end position="16"/>
    </location>
</feature>
<feature type="domain" description="CRAL-TRIO" evidence="3">
    <location>
        <begin position="281"/>
        <end position="440"/>
    </location>
</feature>
<feature type="non-terminal residue" evidence="4">
    <location>
        <position position="1"/>
    </location>
</feature>
<dbReference type="Gene3D" id="3.40.525.10">
    <property type="entry name" value="CRAL-TRIO lipid binding domain"/>
    <property type="match status" value="1"/>
</dbReference>
<dbReference type="InterPro" id="IPR011074">
    <property type="entry name" value="CRAL/TRIO_N_dom"/>
</dbReference>
<dbReference type="SUPFAM" id="SSF52087">
    <property type="entry name" value="CRAL/TRIO domain"/>
    <property type="match status" value="1"/>
</dbReference>
<comment type="caution">
    <text evidence="4">The sequence shown here is derived from an EMBL/GenBank/DDBJ whole genome shotgun (WGS) entry which is preliminary data.</text>
</comment>
<dbReference type="InterPro" id="IPR036865">
    <property type="entry name" value="CRAL-TRIO_dom_sf"/>
</dbReference>
<evidence type="ECO:0000256" key="1">
    <source>
        <dbReference type="SAM" id="MobiDB-lite"/>
    </source>
</evidence>
<accession>A0ABQ6MCP3</accession>
<dbReference type="PANTHER" id="PTHR45824">
    <property type="entry name" value="GH16843P"/>
    <property type="match status" value="1"/>
</dbReference>
<dbReference type="SUPFAM" id="SSF46938">
    <property type="entry name" value="CRAL/TRIO N-terminal domain"/>
    <property type="match status" value="1"/>
</dbReference>
<dbReference type="CDD" id="cd00821">
    <property type="entry name" value="PH"/>
    <property type="match status" value="1"/>
</dbReference>
<proteinExistence type="predicted"/>
<organism evidence="4 5">
    <name type="scientific">Tetraparma gracilis</name>
    <dbReference type="NCBI Taxonomy" id="2962635"/>
    <lineage>
        <taxon>Eukaryota</taxon>
        <taxon>Sar</taxon>
        <taxon>Stramenopiles</taxon>
        <taxon>Ochrophyta</taxon>
        <taxon>Bolidophyceae</taxon>
        <taxon>Parmales</taxon>
        <taxon>Triparmaceae</taxon>
        <taxon>Tetraparma</taxon>
    </lineage>
</organism>
<dbReference type="Pfam" id="PF00650">
    <property type="entry name" value="CRAL_TRIO"/>
    <property type="match status" value="1"/>
</dbReference>
<feature type="domain" description="PH" evidence="2">
    <location>
        <begin position="77"/>
        <end position="174"/>
    </location>
</feature>
<dbReference type="PROSITE" id="PS50003">
    <property type="entry name" value="PH_DOMAIN"/>
    <property type="match status" value="1"/>
</dbReference>
<dbReference type="InterPro" id="IPR011993">
    <property type="entry name" value="PH-like_dom_sf"/>
</dbReference>
<reference evidence="4 5" key="1">
    <citation type="journal article" date="2023" name="Commun. Biol.">
        <title>Genome analysis of Parmales, the sister group of diatoms, reveals the evolutionary specialization of diatoms from phago-mixotrophs to photoautotrophs.</title>
        <authorList>
            <person name="Ban H."/>
            <person name="Sato S."/>
            <person name="Yoshikawa S."/>
            <person name="Yamada K."/>
            <person name="Nakamura Y."/>
            <person name="Ichinomiya M."/>
            <person name="Sato N."/>
            <person name="Blanc-Mathieu R."/>
            <person name="Endo H."/>
            <person name="Kuwata A."/>
            <person name="Ogata H."/>
        </authorList>
    </citation>
    <scope>NUCLEOTIDE SEQUENCE [LARGE SCALE GENOMIC DNA]</scope>
</reference>
<evidence type="ECO:0000259" key="3">
    <source>
        <dbReference type="PROSITE" id="PS50191"/>
    </source>
</evidence>
<dbReference type="InterPro" id="IPR052578">
    <property type="entry name" value="PI_Transfer_CRAL-TRIO"/>
</dbReference>
<dbReference type="EMBL" id="BRYB01001344">
    <property type="protein sequence ID" value="GMI23663.1"/>
    <property type="molecule type" value="Genomic_DNA"/>
</dbReference>
<dbReference type="Pfam" id="PF00169">
    <property type="entry name" value="PH"/>
    <property type="match status" value="1"/>
</dbReference>
<dbReference type="SUPFAM" id="SSF50729">
    <property type="entry name" value="PH domain-like"/>
    <property type="match status" value="1"/>
</dbReference>
<dbReference type="InterPro" id="IPR036273">
    <property type="entry name" value="CRAL/TRIO_N_dom_sf"/>
</dbReference>
<dbReference type="CDD" id="cd00170">
    <property type="entry name" value="SEC14"/>
    <property type="match status" value="1"/>
</dbReference>
<feature type="region of interest" description="Disordered" evidence="1">
    <location>
        <begin position="1"/>
        <end position="30"/>
    </location>
</feature>
<dbReference type="PROSITE" id="PS50191">
    <property type="entry name" value="CRAL_TRIO"/>
    <property type="match status" value="1"/>
</dbReference>
<evidence type="ECO:0000313" key="5">
    <source>
        <dbReference type="Proteomes" id="UP001165060"/>
    </source>
</evidence>
<dbReference type="Pfam" id="PF03765">
    <property type="entry name" value="CRAL_TRIO_N"/>
    <property type="match status" value="1"/>
</dbReference>